<proteinExistence type="predicted"/>
<protein>
    <submittedName>
        <fullName evidence="2">Uncharacterized protein</fullName>
    </submittedName>
</protein>
<dbReference type="OrthoDB" id="4220319at2759"/>
<reference evidence="2 3" key="1">
    <citation type="submission" date="2020-01" db="EMBL/GenBank/DDBJ databases">
        <authorList>
            <consortium name="DOE Joint Genome Institute"/>
            <person name="Haridas S."/>
            <person name="Albert R."/>
            <person name="Binder M."/>
            <person name="Bloem J."/>
            <person name="Labutti K."/>
            <person name="Salamov A."/>
            <person name="Andreopoulos B."/>
            <person name="Baker S.E."/>
            <person name="Barry K."/>
            <person name="Bills G."/>
            <person name="Bluhm B.H."/>
            <person name="Cannon C."/>
            <person name="Castanera R."/>
            <person name="Culley D.E."/>
            <person name="Daum C."/>
            <person name="Ezra D."/>
            <person name="Gonzalez J.B."/>
            <person name="Henrissat B."/>
            <person name="Kuo A."/>
            <person name="Liang C."/>
            <person name="Lipzen A."/>
            <person name="Lutzoni F."/>
            <person name="Magnuson J."/>
            <person name="Mondo S."/>
            <person name="Nolan M."/>
            <person name="Ohm R."/>
            <person name="Pangilinan J."/>
            <person name="Park H.-J.H."/>
            <person name="Ramirez L."/>
            <person name="Alfaro M."/>
            <person name="Sun H."/>
            <person name="Tritt A."/>
            <person name="Yoshinaga Y."/>
            <person name="Zwiers L.-H.L."/>
            <person name="Turgeon B.G."/>
            <person name="Goodwin S.B."/>
            <person name="Spatafora J.W."/>
            <person name="Crous P.W."/>
            <person name="Grigoriev I.V."/>
        </authorList>
    </citation>
    <scope>NUCLEOTIDE SEQUENCE [LARGE SCALE GENOMIC DNA]</scope>
    <source>
        <strain evidence="2 3">CBS 611.86</strain>
    </source>
</reference>
<keyword evidence="3" id="KW-1185">Reference proteome</keyword>
<feature type="compositionally biased region" description="Basic and acidic residues" evidence="1">
    <location>
        <begin position="80"/>
        <end position="92"/>
    </location>
</feature>
<dbReference type="PANTHER" id="PTHR42090:SF1">
    <property type="match status" value="1"/>
</dbReference>
<feature type="compositionally biased region" description="Gly residues" evidence="1">
    <location>
        <begin position="127"/>
        <end position="143"/>
    </location>
</feature>
<dbReference type="PANTHER" id="PTHR42090">
    <property type="match status" value="1"/>
</dbReference>
<comment type="caution">
    <text evidence="2">The sequence shown here is derived from an EMBL/GenBank/DDBJ whole genome shotgun (WGS) entry which is preliminary data.</text>
</comment>
<sequence>MWPITLSRRVVLQRTRISRPRAPLSPLSPRFISVSSARCARKDSQDKDSLNPTAAEYGQSGSDDAAAANEDAAFNPNKTSPEEEVKTAEKGVDSNPLEVSPGNPEVSKPRESDEGGAQGSPKSSSGSGSGGGSPNKAGGGKSG</sequence>
<dbReference type="EMBL" id="JAADJZ010000014">
    <property type="protein sequence ID" value="KAF2870079.1"/>
    <property type="molecule type" value="Genomic_DNA"/>
</dbReference>
<dbReference type="AlphaFoldDB" id="A0A7C8M6N8"/>
<feature type="region of interest" description="Disordered" evidence="1">
    <location>
        <begin position="36"/>
        <end position="143"/>
    </location>
</feature>
<evidence type="ECO:0000256" key="1">
    <source>
        <dbReference type="SAM" id="MobiDB-lite"/>
    </source>
</evidence>
<evidence type="ECO:0000313" key="3">
    <source>
        <dbReference type="Proteomes" id="UP000481861"/>
    </source>
</evidence>
<evidence type="ECO:0000313" key="2">
    <source>
        <dbReference type="EMBL" id="KAF2870079.1"/>
    </source>
</evidence>
<name>A0A7C8M6N8_9PLEO</name>
<gene>
    <name evidence="2" type="ORF">BDV95DRAFT_72516</name>
</gene>
<dbReference type="Proteomes" id="UP000481861">
    <property type="component" value="Unassembled WGS sequence"/>
</dbReference>
<feature type="compositionally biased region" description="Low complexity" evidence="1">
    <location>
        <begin position="63"/>
        <end position="73"/>
    </location>
</feature>
<accession>A0A7C8M6N8</accession>
<feature type="compositionally biased region" description="Basic and acidic residues" evidence="1">
    <location>
        <begin position="40"/>
        <end position="49"/>
    </location>
</feature>
<organism evidence="2 3">
    <name type="scientific">Massariosphaeria phaeospora</name>
    <dbReference type="NCBI Taxonomy" id="100035"/>
    <lineage>
        <taxon>Eukaryota</taxon>
        <taxon>Fungi</taxon>
        <taxon>Dikarya</taxon>
        <taxon>Ascomycota</taxon>
        <taxon>Pezizomycotina</taxon>
        <taxon>Dothideomycetes</taxon>
        <taxon>Pleosporomycetidae</taxon>
        <taxon>Pleosporales</taxon>
        <taxon>Pleosporales incertae sedis</taxon>
        <taxon>Massariosphaeria</taxon>
    </lineage>
</organism>